<comment type="caution">
    <text evidence="3">The sequence shown here is derived from an EMBL/GenBank/DDBJ whole genome shotgun (WGS) entry which is preliminary data.</text>
</comment>
<organism evidence="3 5">
    <name type="scientific">Rotaria magnacalcarata</name>
    <dbReference type="NCBI Taxonomy" id="392030"/>
    <lineage>
        <taxon>Eukaryota</taxon>
        <taxon>Metazoa</taxon>
        <taxon>Spiralia</taxon>
        <taxon>Gnathifera</taxon>
        <taxon>Rotifera</taxon>
        <taxon>Eurotatoria</taxon>
        <taxon>Bdelloidea</taxon>
        <taxon>Philodinida</taxon>
        <taxon>Philodinidae</taxon>
        <taxon>Rotaria</taxon>
    </lineage>
</organism>
<evidence type="ECO:0000313" key="5">
    <source>
        <dbReference type="Proteomes" id="UP000681967"/>
    </source>
</evidence>
<name>A0A8S3BM53_9BILA</name>
<dbReference type="Proteomes" id="UP000681967">
    <property type="component" value="Unassembled WGS sequence"/>
</dbReference>
<dbReference type="EMBL" id="CAJOBJ010138397">
    <property type="protein sequence ID" value="CAF4752218.1"/>
    <property type="molecule type" value="Genomic_DNA"/>
</dbReference>
<protein>
    <submittedName>
        <fullName evidence="3">Uncharacterized protein</fullName>
    </submittedName>
</protein>
<evidence type="ECO:0000313" key="4">
    <source>
        <dbReference type="EMBL" id="CAF4915027.1"/>
    </source>
</evidence>
<gene>
    <name evidence="1" type="ORF">BYL167_LOCUS40754</name>
    <name evidence="3" type="ORF">BYL167_LOCUS49522</name>
    <name evidence="2" type="ORF">GIL414_LOCUS45193</name>
    <name evidence="4" type="ORF">GIL414_LOCUS52507</name>
</gene>
<dbReference type="EMBL" id="CAJOBH010101609">
    <property type="protein sequence ID" value="CAF4615979.1"/>
    <property type="molecule type" value="Genomic_DNA"/>
</dbReference>
<sequence length="58" mass="7042">THCFPPMAIDKQQEFNRIVKHHFKLLSENYQQYPWPQLIPVPSCSPRYFICLFYLSQL</sequence>
<evidence type="ECO:0000313" key="2">
    <source>
        <dbReference type="EMBL" id="CAF4752218.1"/>
    </source>
</evidence>
<feature type="non-terminal residue" evidence="3">
    <location>
        <position position="1"/>
    </location>
</feature>
<dbReference type="AlphaFoldDB" id="A0A8S3BM53"/>
<evidence type="ECO:0000313" key="3">
    <source>
        <dbReference type="EMBL" id="CAF4833184.1"/>
    </source>
</evidence>
<accession>A0A8S3BM53</accession>
<dbReference type="EMBL" id="CAJOBH010147591">
    <property type="protein sequence ID" value="CAF4833184.1"/>
    <property type="molecule type" value="Genomic_DNA"/>
</dbReference>
<evidence type="ECO:0000313" key="1">
    <source>
        <dbReference type="EMBL" id="CAF4615979.1"/>
    </source>
</evidence>
<proteinExistence type="predicted"/>
<reference evidence="3" key="1">
    <citation type="submission" date="2021-02" db="EMBL/GenBank/DDBJ databases">
        <authorList>
            <person name="Nowell W R."/>
        </authorList>
    </citation>
    <scope>NUCLEOTIDE SEQUENCE</scope>
</reference>
<dbReference type="EMBL" id="CAJOBJ010180165">
    <property type="protein sequence ID" value="CAF4915027.1"/>
    <property type="molecule type" value="Genomic_DNA"/>
</dbReference>
<dbReference type="Proteomes" id="UP000681720">
    <property type="component" value="Unassembled WGS sequence"/>
</dbReference>
<feature type="non-terminal residue" evidence="3">
    <location>
        <position position="58"/>
    </location>
</feature>